<organism evidence="2 3">
    <name type="scientific">Jimgerdemannia flammicorona</name>
    <dbReference type="NCBI Taxonomy" id="994334"/>
    <lineage>
        <taxon>Eukaryota</taxon>
        <taxon>Fungi</taxon>
        <taxon>Fungi incertae sedis</taxon>
        <taxon>Mucoromycota</taxon>
        <taxon>Mucoromycotina</taxon>
        <taxon>Endogonomycetes</taxon>
        <taxon>Endogonales</taxon>
        <taxon>Endogonaceae</taxon>
        <taxon>Jimgerdemannia</taxon>
    </lineage>
</organism>
<dbReference type="Proteomes" id="UP000268093">
    <property type="component" value="Unassembled WGS sequence"/>
</dbReference>
<evidence type="ECO:0000313" key="3">
    <source>
        <dbReference type="Proteomes" id="UP000268093"/>
    </source>
</evidence>
<proteinExistence type="predicted"/>
<feature type="region of interest" description="Disordered" evidence="1">
    <location>
        <begin position="1"/>
        <end position="33"/>
    </location>
</feature>
<dbReference type="EMBL" id="RBNI01016598">
    <property type="protein sequence ID" value="RUP07333.1"/>
    <property type="molecule type" value="Genomic_DNA"/>
</dbReference>
<dbReference type="AlphaFoldDB" id="A0A433AXA8"/>
<feature type="region of interest" description="Disordered" evidence="1">
    <location>
        <begin position="88"/>
        <end position="126"/>
    </location>
</feature>
<sequence length="145" mass="16847">MRLQKSIAWREMQPQPDDKENAVGFQPGEANGHHITGKELTLTQHLRQLRPHYRHCVRHFSPQPKSCLPTADEAGEILHGTENTVPLLQAQDAPTDAKFKEDDQENEWEDDQEGEREKDQEYELEAGQEYERKGKNVYIDVDDRI</sequence>
<evidence type="ECO:0000313" key="2">
    <source>
        <dbReference type="EMBL" id="RUP07333.1"/>
    </source>
</evidence>
<protein>
    <submittedName>
        <fullName evidence="2">Uncharacterized protein</fullName>
    </submittedName>
</protein>
<accession>A0A433AXA8</accession>
<gene>
    <name evidence="2" type="ORF">BC936DRAFT_140206</name>
</gene>
<evidence type="ECO:0000256" key="1">
    <source>
        <dbReference type="SAM" id="MobiDB-lite"/>
    </source>
</evidence>
<feature type="compositionally biased region" description="Acidic residues" evidence="1">
    <location>
        <begin position="102"/>
        <end position="114"/>
    </location>
</feature>
<keyword evidence="3" id="KW-1185">Reference proteome</keyword>
<reference evidence="2 3" key="1">
    <citation type="journal article" date="2018" name="New Phytol.">
        <title>Phylogenomics of Endogonaceae and evolution of mycorrhizas within Mucoromycota.</title>
        <authorList>
            <person name="Chang Y."/>
            <person name="Desiro A."/>
            <person name="Na H."/>
            <person name="Sandor L."/>
            <person name="Lipzen A."/>
            <person name="Clum A."/>
            <person name="Barry K."/>
            <person name="Grigoriev I.V."/>
            <person name="Martin F.M."/>
            <person name="Stajich J.E."/>
            <person name="Smith M.E."/>
            <person name="Bonito G."/>
            <person name="Spatafora J.W."/>
        </authorList>
    </citation>
    <scope>NUCLEOTIDE SEQUENCE [LARGE SCALE GENOMIC DNA]</scope>
    <source>
        <strain evidence="2 3">GMNB39</strain>
    </source>
</reference>
<comment type="caution">
    <text evidence="2">The sequence shown here is derived from an EMBL/GenBank/DDBJ whole genome shotgun (WGS) entry which is preliminary data.</text>
</comment>
<name>A0A433AXA8_9FUNG</name>